<keyword evidence="3" id="KW-0732">Signal</keyword>
<evidence type="ECO:0000256" key="3">
    <source>
        <dbReference type="SAM" id="SignalP"/>
    </source>
</evidence>
<keyword evidence="2" id="KW-1133">Transmembrane helix</keyword>
<protein>
    <submittedName>
        <fullName evidence="4">Uncharacterized protein</fullName>
    </submittedName>
</protein>
<feature type="region of interest" description="Disordered" evidence="1">
    <location>
        <begin position="466"/>
        <end position="593"/>
    </location>
</feature>
<evidence type="ECO:0000313" key="5">
    <source>
        <dbReference type="Proteomes" id="UP001303647"/>
    </source>
</evidence>
<gene>
    <name evidence="4" type="ORF">C7999DRAFT_10400</name>
</gene>
<feature type="signal peptide" evidence="3">
    <location>
        <begin position="1"/>
        <end position="25"/>
    </location>
</feature>
<feature type="compositionally biased region" description="Polar residues" evidence="1">
    <location>
        <begin position="340"/>
        <end position="351"/>
    </location>
</feature>
<reference evidence="4" key="1">
    <citation type="journal article" date="2023" name="Mol. Phylogenet. Evol.">
        <title>Genome-scale phylogeny and comparative genomics of the fungal order Sordariales.</title>
        <authorList>
            <person name="Hensen N."/>
            <person name="Bonometti L."/>
            <person name="Westerberg I."/>
            <person name="Brannstrom I.O."/>
            <person name="Guillou S."/>
            <person name="Cros-Aarteil S."/>
            <person name="Calhoun S."/>
            <person name="Haridas S."/>
            <person name="Kuo A."/>
            <person name="Mondo S."/>
            <person name="Pangilinan J."/>
            <person name="Riley R."/>
            <person name="LaButti K."/>
            <person name="Andreopoulos B."/>
            <person name="Lipzen A."/>
            <person name="Chen C."/>
            <person name="Yan M."/>
            <person name="Daum C."/>
            <person name="Ng V."/>
            <person name="Clum A."/>
            <person name="Steindorff A."/>
            <person name="Ohm R.A."/>
            <person name="Martin F."/>
            <person name="Silar P."/>
            <person name="Natvig D.O."/>
            <person name="Lalanne C."/>
            <person name="Gautier V."/>
            <person name="Ament-Velasquez S.L."/>
            <person name="Kruys A."/>
            <person name="Hutchinson M.I."/>
            <person name="Powell A.J."/>
            <person name="Barry K."/>
            <person name="Miller A.N."/>
            <person name="Grigoriev I.V."/>
            <person name="Debuchy R."/>
            <person name="Gladieux P."/>
            <person name="Hiltunen Thoren M."/>
            <person name="Johannesson H."/>
        </authorList>
    </citation>
    <scope>NUCLEOTIDE SEQUENCE</scope>
    <source>
        <strain evidence="4">CBS 359.72</strain>
    </source>
</reference>
<evidence type="ECO:0000256" key="2">
    <source>
        <dbReference type="SAM" id="Phobius"/>
    </source>
</evidence>
<feature type="compositionally biased region" description="Polar residues" evidence="1">
    <location>
        <begin position="556"/>
        <end position="573"/>
    </location>
</feature>
<keyword evidence="5" id="KW-1185">Reference proteome</keyword>
<evidence type="ECO:0000256" key="1">
    <source>
        <dbReference type="SAM" id="MobiDB-lite"/>
    </source>
</evidence>
<feature type="chain" id="PRO_5043036118" evidence="3">
    <location>
        <begin position="26"/>
        <end position="593"/>
    </location>
</feature>
<keyword evidence="2" id="KW-0812">Transmembrane</keyword>
<sequence length="593" mass="60369">MRSIWTCSSCAASLLFALLGGHASASHLAREWKNVHRIPKARVTAHPVRRDEGSCPAEYTSCAADLGGDCCPSRYACATDSCYATTAGPTTACGHEGQYACAPINGLPGCCPVGLLCADNGGCNPPAGVTYTDMDCPSDYYLCPSSAGYGCCMNGFACGADRCYSTEPVTTTVLQTITTTSGTYTVTRTRATETVVTPTIPTGSSGNTGGVAKFIPTSVPKVPATSPSSEPSGGLSGGAVGGIIAGVVVLLIVVVVAAFLIIRRLKRVEDIMESKRGSSSGKTRSHTQAQMEQYGRQLHSDVDDMSIDPLMVPPSTTTNNNSISGTPQPGVAARGRSDSAGFTTPSPNMFPNYTDDRSRHASPDSNAGYFDTHYANPAAAAAAAFQHQPMQPARIRGDTESSMGSTAQHRGYAYTHWRQQSNASELSADGSENGAGAAGVGSPLMGAVSGGGGAAAAASSPPFPPSGGGIFSELDGSVPFAELPSGGDRGPGPVVGASGVRSRSSSAASARGHVRRRSDGVPGHDPGAATGVSAAPGSGLEPLDETAEMHGYYGRSDQQAGQTAAGLNSQWNASGGYYHHPEAPQGSPAGRGS</sequence>
<keyword evidence="2" id="KW-0472">Membrane</keyword>
<name>A0AAN7D0W5_9PEZI</name>
<organism evidence="4 5">
    <name type="scientific">Corynascus novoguineensis</name>
    <dbReference type="NCBI Taxonomy" id="1126955"/>
    <lineage>
        <taxon>Eukaryota</taxon>
        <taxon>Fungi</taxon>
        <taxon>Dikarya</taxon>
        <taxon>Ascomycota</taxon>
        <taxon>Pezizomycotina</taxon>
        <taxon>Sordariomycetes</taxon>
        <taxon>Sordariomycetidae</taxon>
        <taxon>Sordariales</taxon>
        <taxon>Chaetomiaceae</taxon>
        <taxon>Corynascus</taxon>
    </lineage>
</organism>
<evidence type="ECO:0000313" key="4">
    <source>
        <dbReference type="EMBL" id="KAK4251983.1"/>
    </source>
</evidence>
<feature type="compositionally biased region" description="Low complexity" evidence="1">
    <location>
        <begin position="491"/>
        <end position="511"/>
    </location>
</feature>
<feature type="region of interest" description="Disordered" evidence="1">
    <location>
        <begin position="273"/>
        <end position="370"/>
    </location>
</feature>
<dbReference type="EMBL" id="MU857602">
    <property type="protein sequence ID" value="KAK4251983.1"/>
    <property type="molecule type" value="Genomic_DNA"/>
</dbReference>
<proteinExistence type="predicted"/>
<dbReference type="AlphaFoldDB" id="A0AAN7D0W5"/>
<feature type="transmembrane region" description="Helical" evidence="2">
    <location>
        <begin position="239"/>
        <end position="262"/>
    </location>
</feature>
<comment type="caution">
    <text evidence="4">The sequence shown here is derived from an EMBL/GenBank/DDBJ whole genome shotgun (WGS) entry which is preliminary data.</text>
</comment>
<dbReference type="Proteomes" id="UP001303647">
    <property type="component" value="Unassembled WGS sequence"/>
</dbReference>
<accession>A0AAN7D0W5</accession>
<reference evidence="4" key="2">
    <citation type="submission" date="2023-05" db="EMBL/GenBank/DDBJ databases">
        <authorList>
            <consortium name="Lawrence Berkeley National Laboratory"/>
            <person name="Steindorff A."/>
            <person name="Hensen N."/>
            <person name="Bonometti L."/>
            <person name="Westerberg I."/>
            <person name="Brannstrom I.O."/>
            <person name="Guillou S."/>
            <person name="Cros-Aarteil S."/>
            <person name="Calhoun S."/>
            <person name="Haridas S."/>
            <person name="Kuo A."/>
            <person name="Mondo S."/>
            <person name="Pangilinan J."/>
            <person name="Riley R."/>
            <person name="Labutti K."/>
            <person name="Andreopoulos B."/>
            <person name="Lipzen A."/>
            <person name="Chen C."/>
            <person name="Yanf M."/>
            <person name="Daum C."/>
            <person name="Ng V."/>
            <person name="Clum A."/>
            <person name="Ohm R."/>
            <person name="Martin F."/>
            <person name="Silar P."/>
            <person name="Natvig D."/>
            <person name="Lalanne C."/>
            <person name="Gautier V."/>
            <person name="Ament-Velasquez S.L."/>
            <person name="Kruys A."/>
            <person name="Hutchinson M.I."/>
            <person name="Powell A.J."/>
            <person name="Barry K."/>
            <person name="Miller A.N."/>
            <person name="Grigoriev I.V."/>
            <person name="Debuchy R."/>
            <person name="Gladieux P."/>
            <person name="Thoren M.H."/>
            <person name="Johannesson H."/>
        </authorList>
    </citation>
    <scope>NUCLEOTIDE SEQUENCE</scope>
    <source>
        <strain evidence="4">CBS 359.72</strain>
    </source>
</reference>
<feature type="compositionally biased region" description="Low complexity" evidence="1">
    <location>
        <begin position="313"/>
        <end position="327"/>
    </location>
</feature>